<keyword evidence="2" id="KW-0812">Transmembrane</keyword>
<sequence length="121" mass="13186">MNVNLLTTFLNLLAIHMYLVLVVALCGGKKKPGKKEAKPKGEEKPTSAPSEPPKKVSSQRIPIQLSTCHLYSDNGLILSLGHVGVGHTLARKFQKAAKRQTKITSYAVSMFFLFTPGLPIV</sequence>
<proteinExistence type="predicted"/>
<feature type="transmembrane region" description="Helical" evidence="2">
    <location>
        <begin position="103"/>
        <end position="120"/>
    </location>
</feature>
<evidence type="ECO:0000313" key="3">
    <source>
        <dbReference type="EMBL" id="VDK76702.1"/>
    </source>
</evidence>
<keyword evidence="2" id="KW-0472">Membrane</keyword>
<gene>
    <name evidence="3" type="ORF">CGOC_LOCUS7270</name>
</gene>
<evidence type="ECO:0000313" key="4">
    <source>
        <dbReference type="Proteomes" id="UP000271889"/>
    </source>
</evidence>
<evidence type="ECO:0000256" key="1">
    <source>
        <dbReference type="SAM" id="MobiDB-lite"/>
    </source>
</evidence>
<protein>
    <submittedName>
        <fullName evidence="3">Uncharacterized protein</fullName>
    </submittedName>
</protein>
<reference evidence="3 4" key="1">
    <citation type="submission" date="2018-11" db="EMBL/GenBank/DDBJ databases">
        <authorList>
            <consortium name="Pathogen Informatics"/>
        </authorList>
    </citation>
    <scope>NUCLEOTIDE SEQUENCE [LARGE SCALE GENOMIC DNA]</scope>
</reference>
<dbReference type="Proteomes" id="UP000271889">
    <property type="component" value="Unassembled WGS sequence"/>
</dbReference>
<evidence type="ECO:0000256" key="2">
    <source>
        <dbReference type="SAM" id="Phobius"/>
    </source>
</evidence>
<accession>A0A3P6SLE4</accession>
<feature type="region of interest" description="Disordered" evidence="1">
    <location>
        <begin position="29"/>
        <end position="60"/>
    </location>
</feature>
<name>A0A3P6SLE4_CYLGO</name>
<dbReference type="AlphaFoldDB" id="A0A3P6SLE4"/>
<keyword evidence="2" id="KW-1133">Transmembrane helix</keyword>
<organism evidence="3 4">
    <name type="scientific">Cylicostephanus goldi</name>
    <name type="common">Nematode worm</name>
    <dbReference type="NCBI Taxonomy" id="71465"/>
    <lineage>
        <taxon>Eukaryota</taxon>
        <taxon>Metazoa</taxon>
        <taxon>Ecdysozoa</taxon>
        <taxon>Nematoda</taxon>
        <taxon>Chromadorea</taxon>
        <taxon>Rhabditida</taxon>
        <taxon>Rhabditina</taxon>
        <taxon>Rhabditomorpha</taxon>
        <taxon>Strongyloidea</taxon>
        <taxon>Strongylidae</taxon>
        <taxon>Cylicostephanus</taxon>
    </lineage>
</organism>
<feature type="transmembrane region" description="Helical" evidence="2">
    <location>
        <begin position="6"/>
        <end position="28"/>
    </location>
</feature>
<keyword evidence="4" id="KW-1185">Reference proteome</keyword>
<dbReference type="EMBL" id="UYRV01025041">
    <property type="protein sequence ID" value="VDK76702.1"/>
    <property type="molecule type" value="Genomic_DNA"/>
</dbReference>
<feature type="compositionally biased region" description="Basic and acidic residues" evidence="1">
    <location>
        <begin position="34"/>
        <end position="45"/>
    </location>
</feature>